<evidence type="ECO:0000259" key="5">
    <source>
        <dbReference type="PROSITE" id="PS50043"/>
    </source>
</evidence>
<sequence>MYFCIHFAQAKQFNYYIYTQSLQTKVMFTNSKFIFILAQVFFFSSTLYAQQIDPIQLHEEISTLNDNNQNEKSILILEKIISDPNSTAYDRFHAYLEKSLTYKQLYNYSGALKNLELASQEIKNTDKEEELDIRIIIERILIHFDLKNEKEYLELLKQVKSENLHYVKKETRAFYQCILGHLELRKGNYTAADQHFDACILLLEHDTPKHLPIIYKVKVELYNNMGLKKEALAAFQKGLDYANMYDIDIYKIMMYETIIYYYTSNKEYEKAYLAQKTVSEARRQYDAANRSGKLNLLEKELLQQRNDIEIVNRKNLMGLFSCIILLLCALIFVLFKLYHSNKHRRILMEKEMEQMRIRLEQYISTTSEEVKNDVSKKIINTPLKPRQIEIIDLVRQGKTNKEIGTLLFISENTVKYHLKAIYEILDIDKRSALLQEQSELVSDKN</sequence>
<dbReference type="STRING" id="1513896.SAMN05660841_03376"/>
<dbReference type="GO" id="GO:0006355">
    <property type="term" value="P:regulation of DNA-templated transcription"/>
    <property type="evidence" value="ECO:0007669"/>
    <property type="project" value="InterPro"/>
</dbReference>
<keyword evidence="7" id="KW-1185">Reference proteome</keyword>
<dbReference type="PRINTS" id="PR00038">
    <property type="entry name" value="HTHLUXR"/>
</dbReference>
<keyword evidence="2" id="KW-0238">DNA-binding</keyword>
<organism evidence="6 7">
    <name type="scientific">Sphingobacterium nematocida</name>
    <dbReference type="NCBI Taxonomy" id="1513896"/>
    <lineage>
        <taxon>Bacteria</taxon>
        <taxon>Pseudomonadati</taxon>
        <taxon>Bacteroidota</taxon>
        <taxon>Sphingobacteriia</taxon>
        <taxon>Sphingobacteriales</taxon>
        <taxon>Sphingobacteriaceae</taxon>
        <taxon>Sphingobacterium</taxon>
    </lineage>
</organism>
<dbReference type="PANTHER" id="PTHR44688:SF16">
    <property type="entry name" value="DNA-BINDING TRANSCRIPTIONAL ACTIVATOR DEVR_DOSR"/>
    <property type="match status" value="1"/>
</dbReference>
<keyword evidence="4" id="KW-0812">Transmembrane</keyword>
<keyword evidence="4" id="KW-0472">Membrane</keyword>
<keyword evidence="4" id="KW-1133">Transmembrane helix</keyword>
<dbReference type="OrthoDB" id="9797341at2"/>
<dbReference type="Gene3D" id="1.10.10.10">
    <property type="entry name" value="Winged helix-like DNA-binding domain superfamily/Winged helix DNA-binding domain"/>
    <property type="match status" value="1"/>
</dbReference>
<dbReference type="CDD" id="cd06170">
    <property type="entry name" value="LuxR_C_like"/>
    <property type="match status" value="1"/>
</dbReference>
<evidence type="ECO:0000256" key="3">
    <source>
        <dbReference type="ARBA" id="ARBA00023163"/>
    </source>
</evidence>
<keyword evidence="1" id="KW-0805">Transcription regulation</keyword>
<evidence type="ECO:0000256" key="1">
    <source>
        <dbReference type="ARBA" id="ARBA00023015"/>
    </source>
</evidence>
<name>A0A1T5FMG8_9SPHI</name>
<dbReference type="GO" id="GO:0003677">
    <property type="term" value="F:DNA binding"/>
    <property type="evidence" value="ECO:0007669"/>
    <property type="project" value="UniProtKB-KW"/>
</dbReference>
<dbReference type="Pfam" id="PF00196">
    <property type="entry name" value="GerE"/>
    <property type="match status" value="1"/>
</dbReference>
<dbReference type="InterPro" id="IPR000792">
    <property type="entry name" value="Tscrpt_reg_LuxR_C"/>
</dbReference>
<evidence type="ECO:0000256" key="4">
    <source>
        <dbReference type="SAM" id="Phobius"/>
    </source>
</evidence>
<dbReference type="PANTHER" id="PTHR44688">
    <property type="entry name" value="DNA-BINDING TRANSCRIPTIONAL ACTIVATOR DEVR_DOSR"/>
    <property type="match status" value="1"/>
</dbReference>
<dbReference type="AlphaFoldDB" id="A0A1T5FMG8"/>
<proteinExistence type="predicted"/>
<feature type="transmembrane region" description="Helical" evidence="4">
    <location>
        <begin position="316"/>
        <end position="338"/>
    </location>
</feature>
<dbReference type="SUPFAM" id="SSF46894">
    <property type="entry name" value="C-terminal effector domain of the bipartite response regulators"/>
    <property type="match status" value="1"/>
</dbReference>
<dbReference type="SMART" id="SM00421">
    <property type="entry name" value="HTH_LUXR"/>
    <property type="match status" value="1"/>
</dbReference>
<protein>
    <submittedName>
        <fullName evidence="6">Regulatory protein, luxR family</fullName>
    </submittedName>
</protein>
<gene>
    <name evidence="6" type="ORF">SAMN05660841_03376</name>
</gene>
<keyword evidence="3" id="KW-0804">Transcription</keyword>
<dbReference type="InterPro" id="IPR036388">
    <property type="entry name" value="WH-like_DNA-bd_sf"/>
</dbReference>
<reference evidence="7" key="1">
    <citation type="submission" date="2017-02" db="EMBL/GenBank/DDBJ databases">
        <authorList>
            <person name="Varghese N."/>
            <person name="Submissions S."/>
        </authorList>
    </citation>
    <scope>NUCLEOTIDE SEQUENCE [LARGE SCALE GENOMIC DNA]</scope>
    <source>
        <strain evidence="7">DSM 24091</strain>
    </source>
</reference>
<evidence type="ECO:0000313" key="7">
    <source>
        <dbReference type="Proteomes" id="UP000190150"/>
    </source>
</evidence>
<evidence type="ECO:0000256" key="2">
    <source>
        <dbReference type="ARBA" id="ARBA00023125"/>
    </source>
</evidence>
<dbReference type="EMBL" id="FUZF01000017">
    <property type="protein sequence ID" value="SKB97287.1"/>
    <property type="molecule type" value="Genomic_DNA"/>
</dbReference>
<dbReference type="InterPro" id="IPR016032">
    <property type="entry name" value="Sig_transdc_resp-reg_C-effctor"/>
</dbReference>
<feature type="domain" description="HTH luxR-type" evidence="5">
    <location>
        <begin position="376"/>
        <end position="441"/>
    </location>
</feature>
<accession>A0A1T5FMG8</accession>
<dbReference type="PROSITE" id="PS50043">
    <property type="entry name" value="HTH_LUXR_2"/>
    <property type="match status" value="1"/>
</dbReference>
<dbReference type="Proteomes" id="UP000190150">
    <property type="component" value="Unassembled WGS sequence"/>
</dbReference>
<evidence type="ECO:0000313" key="6">
    <source>
        <dbReference type="EMBL" id="SKB97287.1"/>
    </source>
</evidence>